<dbReference type="PANTHER" id="PTHR47178:SF3">
    <property type="entry name" value="FAD-BINDING DOMAIN-CONTAINING PROTEIN"/>
    <property type="match status" value="1"/>
</dbReference>
<gene>
    <name evidence="7" type="ORF">K402DRAFT_412886</name>
</gene>
<dbReference type="OrthoDB" id="47494at2759"/>
<dbReference type="EMBL" id="ML977158">
    <property type="protein sequence ID" value="KAF1986212.1"/>
    <property type="molecule type" value="Genomic_DNA"/>
</dbReference>
<dbReference type="PANTHER" id="PTHR47178">
    <property type="entry name" value="MONOOXYGENASE, FAD-BINDING"/>
    <property type="match status" value="1"/>
</dbReference>
<keyword evidence="2" id="KW-0285">Flavoprotein</keyword>
<keyword evidence="3" id="KW-0274">FAD</keyword>
<organism evidence="7 8">
    <name type="scientific">Aulographum hederae CBS 113979</name>
    <dbReference type="NCBI Taxonomy" id="1176131"/>
    <lineage>
        <taxon>Eukaryota</taxon>
        <taxon>Fungi</taxon>
        <taxon>Dikarya</taxon>
        <taxon>Ascomycota</taxon>
        <taxon>Pezizomycotina</taxon>
        <taxon>Dothideomycetes</taxon>
        <taxon>Pleosporomycetidae</taxon>
        <taxon>Aulographales</taxon>
        <taxon>Aulographaceae</taxon>
    </lineage>
</organism>
<name>A0A6G1GZH7_9PEZI</name>
<keyword evidence="8" id="KW-1185">Reference proteome</keyword>
<dbReference type="Gene3D" id="3.50.50.60">
    <property type="entry name" value="FAD/NAD(P)-binding domain"/>
    <property type="match status" value="1"/>
</dbReference>
<sequence>MGDSEQVARHDTVLIIGAGSTGLALAQGLGKAGVKCVVFEKHEAQDARDRDWNLGLHWGAPVLESLIPPSSWEQIQSVQVDPNTPTKPEDTLQFFNAKTGELMGGATMAMFYRLRRSKLRALLAKDVDVRYSKKLSKIEYADDGSSVTAEFEDGTSETGRIVVGADGAKSQVRNLLFGERAAPERIPFSATFVQAKFSREQALHLRRQHKLYLAGIHPAGLFAFFGMQDAPDPDRPENWTFFFYISWPSSIQEQDETADWTNEQRMKQVKEKSRDFADPWKSAFEWIPDNHPCWYHDMSDWDPARAISDEYPADKHGGKATIAGDAAHTMTYQRGQGLNHSLTDAKKLTDAIASFMRGDDYEVQKTAIAEYEKEMVARGGDEVRLSTKNTKMLHDWGMVMQSPVMTNGMKKS</sequence>
<keyword evidence="4" id="KW-0560">Oxidoreductase</keyword>
<comment type="cofactor">
    <cofactor evidence="1">
        <name>FAD</name>
        <dbReference type="ChEBI" id="CHEBI:57692"/>
    </cofactor>
</comment>
<dbReference type="Pfam" id="PF01494">
    <property type="entry name" value="FAD_binding_3"/>
    <property type="match status" value="2"/>
</dbReference>
<evidence type="ECO:0000256" key="2">
    <source>
        <dbReference type="ARBA" id="ARBA00022630"/>
    </source>
</evidence>
<protein>
    <submittedName>
        <fullName evidence="7">FAD/NAD(P)-binding domain-containing protein</fullName>
    </submittedName>
</protein>
<evidence type="ECO:0000313" key="8">
    <source>
        <dbReference type="Proteomes" id="UP000800041"/>
    </source>
</evidence>
<dbReference type="Proteomes" id="UP000800041">
    <property type="component" value="Unassembled WGS sequence"/>
</dbReference>
<accession>A0A6G1GZH7</accession>
<evidence type="ECO:0000256" key="4">
    <source>
        <dbReference type="ARBA" id="ARBA00023002"/>
    </source>
</evidence>
<dbReference type="InterPro" id="IPR002938">
    <property type="entry name" value="FAD-bd"/>
</dbReference>
<evidence type="ECO:0000259" key="6">
    <source>
        <dbReference type="Pfam" id="PF01494"/>
    </source>
</evidence>
<dbReference type="PRINTS" id="PR00420">
    <property type="entry name" value="RNGMNOXGNASE"/>
</dbReference>
<proteinExistence type="predicted"/>
<dbReference type="GO" id="GO:0004497">
    <property type="term" value="F:monooxygenase activity"/>
    <property type="evidence" value="ECO:0007669"/>
    <property type="project" value="UniProtKB-KW"/>
</dbReference>
<evidence type="ECO:0000256" key="5">
    <source>
        <dbReference type="ARBA" id="ARBA00023033"/>
    </source>
</evidence>
<dbReference type="SUPFAM" id="SSF51905">
    <property type="entry name" value="FAD/NAD(P)-binding domain"/>
    <property type="match status" value="1"/>
</dbReference>
<evidence type="ECO:0000256" key="3">
    <source>
        <dbReference type="ARBA" id="ARBA00022827"/>
    </source>
</evidence>
<keyword evidence="5" id="KW-0503">Monooxygenase</keyword>
<feature type="domain" description="FAD-binding" evidence="6">
    <location>
        <begin position="140"/>
        <end position="374"/>
    </location>
</feature>
<dbReference type="GO" id="GO:0071949">
    <property type="term" value="F:FAD binding"/>
    <property type="evidence" value="ECO:0007669"/>
    <property type="project" value="InterPro"/>
</dbReference>
<feature type="domain" description="FAD-binding" evidence="6">
    <location>
        <begin position="12"/>
        <end position="45"/>
    </location>
</feature>
<evidence type="ECO:0000313" key="7">
    <source>
        <dbReference type="EMBL" id="KAF1986212.1"/>
    </source>
</evidence>
<reference evidence="7" key="1">
    <citation type="journal article" date="2020" name="Stud. Mycol.">
        <title>101 Dothideomycetes genomes: a test case for predicting lifestyles and emergence of pathogens.</title>
        <authorList>
            <person name="Haridas S."/>
            <person name="Albert R."/>
            <person name="Binder M."/>
            <person name="Bloem J."/>
            <person name="Labutti K."/>
            <person name="Salamov A."/>
            <person name="Andreopoulos B."/>
            <person name="Baker S."/>
            <person name="Barry K."/>
            <person name="Bills G."/>
            <person name="Bluhm B."/>
            <person name="Cannon C."/>
            <person name="Castanera R."/>
            <person name="Culley D."/>
            <person name="Daum C."/>
            <person name="Ezra D."/>
            <person name="Gonzalez J."/>
            <person name="Henrissat B."/>
            <person name="Kuo A."/>
            <person name="Liang C."/>
            <person name="Lipzen A."/>
            <person name="Lutzoni F."/>
            <person name="Magnuson J."/>
            <person name="Mondo S."/>
            <person name="Nolan M."/>
            <person name="Ohm R."/>
            <person name="Pangilinan J."/>
            <person name="Park H.-J."/>
            <person name="Ramirez L."/>
            <person name="Alfaro M."/>
            <person name="Sun H."/>
            <person name="Tritt A."/>
            <person name="Yoshinaga Y."/>
            <person name="Zwiers L.-H."/>
            <person name="Turgeon B."/>
            <person name="Goodwin S."/>
            <person name="Spatafora J."/>
            <person name="Crous P."/>
            <person name="Grigoriev I."/>
        </authorList>
    </citation>
    <scope>NUCLEOTIDE SEQUENCE</scope>
    <source>
        <strain evidence="7">CBS 113979</strain>
    </source>
</reference>
<evidence type="ECO:0000256" key="1">
    <source>
        <dbReference type="ARBA" id="ARBA00001974"/>
    </source>
</evidence>
<dbReference type="AlphaFoldDB" id="A0A6G1GZH7"/>
<dbReference type="InterPro" id="IPR036188">
    <property type="entry name" value="FAD/NAD-bd_sf"/>
</dbReference>